<dbReference type="HOGENOM" id="CLU_2745343_0_0_1"/>
<dbReference type="EMBL" id="FR824375">
    <property type="protein sequence ID" value="CCA25889.1"/>
    <property type="molecule type" value="Genomic_DNA"/>
</dbReference>
<dbReference type="AlphaFoldDB" id="F0WWR2"/>
<gene>
    <name evidence="1" type="primary">AlNc14C330G10676</name>
    <name evidence="1" type="ORF">ALNC14_120330</name>
</gene>
<protein>
    <submittedName>
        <fullName evidence="1">AlNc14C330G10676 protein</fullName>
    </submittedName>
</protein>
<proteinExistence type="predicted"/>
<reference evidence="1" key="1">
    <citation type="journal article" date="2011" name="PLoS Biol.">
        <title>Gene gain and loss during evolution of obligate parasitism in the white rust pathogen of Arabidopsis thaliana.</title>
        <authorList>
            <person name="Kemen E."/>
            <person name="Gardiner A."/>
            <person name="Schultz-Larsen T."/>
            <person name="Kemen A.C."/>
            <person name="Balmuth A.L."/>
            <person name="Robert-Seilaniantz A."/>
            <person name="Bailey K."/>
            <person name="Holub E."/>
            <person name="Studholme D.J."/>
            <person name="Maclean D."/>
            <person name="Jones J.D."/>
        </authorList>
    </citation>
    <scope>NUCLEOTIDE SEQUENCE</scope>
</reference>
<sequence length="71" mass="8170">MQCGENSAEKTHVSHTSKISAFHILFKYDFDVVHIKTSFMKFPSLTKSTNRLRTTTQGILSFHHANFRQNA</sequence>
<evidence type="ECO:0000313" key="1">
    <source>
        <dbReference type="EMBL" id="CCA25889.1"/>
    </source>
</evidence>
<name>F0WWR2_9STRA</name>
<organism evidence="1">
    <name type="scientific">Albugo laibachii Nc14</name>
    <dbReference type="NCBI Taxonomy" id="890382"/>
    <lineage>
        <taxon>Eukaryota</taxon>
        <taxon>Sar</taxon>
        <taxon>Stramenopiles</taxon>
        <taxon>Oomycota</taxon>
        <taxon>Peronosporomycetes</taxon>
        <taxon>Albuginales</taxon>
        <taxon>Albuginaceae</taxon>
        <taxon>Albugo</taxon>
    </lineage>
</organism>
<accession>F0WWR2</accession>
<reference evidence="1" key="2">
    <citation type="submission" date="2011-02" db="EMBL/GenBank/DDBJ databases">
        <authorList>
            <person name="MacLean D."/>
        </authorList>
    </citation>
    <scope>NUCLEOTIDE SEQUENCE</scope>
</reference>